<protein>
    <submittedName>
        <fullName evidence="1">Uncharacterized protein</fullName>
    </submittedName>
</protein>
<proteinExistence type="predicted"/>
<name>A0A517DQT3_9FIRM</name>
<dbReference type="SUPFAM" id="SSF109604">
    <property type="entry name" value="HD-domain/PDEase-like"/>
    <property type="match status" value="1"/>
</dbReference>
<dbReference type="RefSeq" id="WP_144349313.1">
    <property type="nucleotide sequence ID" value="NZ_CP036259.1"/>
</dbReference>
<evidence type="ECO:0000313" key="2">
    <source>
        <dbReference type="Proteomes" id="UP000320776"/>
    </source>
</evidence>
<dbReference type="EMBL" id="CP036259">
    <property type="protein sequence ID" value="QDR79710.1"/>
    <property type="molecule type" value="Genomic_DNA"/>
</dbReference>
<dbReference type="AlphaFoldDB" id="A0A517DQT3"/>
<evidence type="ECO:0000313" key="1">
    <source>
        <dbReference type="EMBL" id="QDR79710.1"/>
    </source>
</evidence>
<dbReference type="InterPro" id="IPR009218">
    <property type="entry name" value="HD_phosphohydro"/>
</dbReference>
<dbReference type="PANTHER" id="PTHR21174:SF0">
    <property type="entry name" value="HD PHOSPHOHYDROLASE FAMILY PROTEIN-RELATED"/>
    <property type="match status" value="1"/>
</dbReference>
<keyword evidence="2" id="KW-1185">Reference proteome</keyword>
<sequence>MAQLAGRWQALTLRLGVNNQAGKAILQVLLDSYQQYFRQYHGSSHLLDCFRHLDEIKPQLVQPELVEYGLWFHDIVCVPGATSNEILSAAAARYAAAELGLPAQFSRQAVQLILLTAHRRPAGDRDGAYLADIDLAVLGRDWPGFLAYERQIRAEYSYLPAAAYCQGRQQVIKQLLQRDAIYQTQYFRERYEQAAQGNLVALSEQLIISSR</sequence>
<dbReference type="PIRSF" id="PIRSF035170">
    <property type="entry name" value="HD_phosphohydro"/>
    <property type="match status" value="1"/>
</dbReference>
<dbReference type="OrthoDB" id="9808993at2"/>
<dbReference type="KEGG" id="sted:SPTER_10000"/>
<reference evidence="1 2" key="1">
    <citation type="submission" date="2019-02" db="EMBL/GenBank/DDBJ databases">
        <title>Closed genome of Sporomusa termitida DSM 4440.</title>
        <authorList>
            <person name="Poehlein A."/>
            <person name="Daniel R."/>
        </authorList>
    </citation>
    <scope>NUCLEOTIDE SEQUENCE [LARGE SCALE GENOMIC DNA]</scope>
    <source>
        <strain evidence="1 2">DSM 4440</strain>
    </source>
</reference>
<dbReference type="PANTHER" id="PTHR21174">
    <property type="match status" value="1"/>
</dbReference>
<dbReference type="Proteomes" id="UP000320776">
    <property type="component" value="Chromosome"/>
</dbReference>
<organism evidence="1 2">
    <name type="scientific">Sporomusa termitida</name>
    <dbReference type="NCBI Taxonomy" id="2377"/>
    <lineage>
        <taxon>Bacteria</taxon>
        <taxon>Bacillati</taxon>
        <taxon>Bacillota</taxon>
        <taxon>Negativicutes</taxon>
        <taxon>Selenomonadales</taxon>
        <taxon>Sporomusaceae</taxon>
        <taxon>Sporomusa</taxon>
    </lineage>
</organism>
<accession>A0A517DQT3</accession>
<gene>
    <name evidence="1" type="ORF">SPTER_10000</name>
</gene>